<feature type="region of interest" description="Disordered" evidence="1">
    <location>
        <begin position="24"/>
        <end position="50"/>
    </location>
</feature>
<organism evidence="3 4">
    <name type="scientific">Dyella flagellata</name>
    <dbReference type="NCBI Taxonomy" id="1867833"/>
    <lineage>
        <taxon>Bacteria</taxon>
        <taxon>Pseudomonadati</taxon>
        <taxon>Pseudomonadota</taxon>
        <taxon>Gammaproteobacteria</taxon>
        <taxon>Lysobacterales</taxon>
        <taxon>Rhodanobacteraceae</taxon>
        <taxon>Dyella</taxon>
    </lineage>
</organism>
<dbReference type="Pfam" id="PF00583">
    <property type="entry name" value="Acetyltransf_1"/>
    <property type="match status" value="1"/>
</dbReference>
<reference evidence="4" key="1">
    <citation type="journal article" date="2019" name="Int. J. Syst. Evol. Microbiol.">
        <title>The Global Catalogue of Microorganisms (GCM) 10K type strain sequencing project: providing services to taxonomists for standard genome sequencing and annotation.</title>
        <authorList>
            <consortium name="The Broad Institute Genomics Platform"/>
            <consortium name="The Broad Institute Genome Sequencing Center for Infectious Disease"/>
            <person name="Wu L."/>
            <person name="Ma J."/>
        </authorList>
    </citation>
    <scope>NUCLEOTIDE SEQUENCE [LARGE SCALE GENOMIC DNA]</scope>
    <source>
        <strain evidence="4">NBRC 111981</strain>
    </source>
</reference>
<evidence type="ECO:0000256" key="1">
    <source>
        <dbReference type="SAM" id="MobiDB-lite"/>
    </source>
</evidence>
<proteinExistence type="predicted"/>
<evidence type="ECO:0000313" key="4">
    <source>
        <dbReference type="Proteomes" id="UP001156627"/>
    </source>
</evidence>
<dbReference type="SUPFAM" id="SSF55729">
    <property type="entry name" value="Acyl-CoA N-acyltransferases (Nat)"/>
    <property type="match status" value="1"/>
</dbReference>
<dbReference type="InterPro" id="IPR000182">
    <property type="entry name" value="GNAT_dom"/>
</dbReference>
<name>A0ABQ5XHL1_9GAMM</name>
<dbReference type="InterPro" id="IPR016181">
    <property type="entry name" value="Acyl_CoA_acyltransferase"/>
</dbReference>
<keyword evidence="4" id="KW-1185">Reference proteome</keyword>
<sequence>MLRRKQYAIVWAMAMNTARDYSTYPRHAQLPPSTRERFAPTPSPRPGALQGEVVHTADGRELVLRGIEPGDVAAVQRCFKRLPPQDVRRRFMHAMSELPASMAQRLCRIDPELEAAYALIDETVKPAELRGVGRIFIDVASNSAEFSVLVEREWTRIGLGALLMQRLVDESRRRGLDEIWGYVLMENRPMLQLCKELGFVATMVPGEGSTAQIRLKL</sequence>
<gene>
    <name evidence="3" type="ORF">GCM10007898_36030</name>
</gene>
<feature type="domain" description="N-acetyltransferase" evidence="2">
    <location>
        <begin position="62"/>
        <end position="217"/>
    </location>
</feature>
<evidence type="ECO:0000259" key="2">
    <source>
        <dbReference type="PROSITE" id="PS51186"/>
    </source>
</evidence>
<dbReference type="PROSITE" id="PS51186">
    <property type="entry name" value="GNAT"/>
    <property type="match status" value="1"/>
</dbReference>
<protein>
    <recommendedName>
        <fullName evidence="2">N-acetyltransferase domain-containing protein</fullName>
    </recommendedName>
</protein>
<dbReference type="Gene3D" id="3.40.630.30">
    <property type="match status" value="1"/>
</dbReference>
<evidence type="ECO:0000313" key="3">
    <source>
        <dbReference type="EMBL" id="GLQ90028.1"/>
    </source>
</evidence>
<comment type="caution">
    <text evidence="3">The sequence shown here is derived from an EMBL/GenBank/DDBJ whole genome shotgun (WGS) entry which is preliminary data.</text>
</comment>
<accession>A0ABQ5XHL1</accession>
<dbReference type="Proteomes" id="UP001156627">
    <property type="component" value="Unassembled WGS sequence"/>
</dbReference>
<dbReference type="EMBL" id="BSOA01000047">
    <property type="protein sequence ID" value="GLQ90028.1"/>
    <property type="molecule type" value="Genomic_DNA"/>
</dbReference>